<keyword evidence="6" id="KW-1185">Reference proteome</keyword>
<dbReference type="Gene3D" id="1.10.238.20">
    <property type="entry name" value="Pheromone/general odorant binding protein domain"/>
    <property type="match status" value="1"/>
</dbReference>
<dbReference type="CDD" id="cd23992">
    <property type="entry name" value="PBP_GOBP"/>
    <property type="match status" value="1"/>
</dbReference>
<evidence type="ECO:0000256" key="2">
    <source>
        <dbReference type="ARBA" id="ARBA00008098"/>
    </source>
</evidence>
<dbReference type="AlphaFoldDB" id="A0ABD1CJT3"/>
<proteinExistence type="inferred from homology"/>
<accession>A0ABD1CJT3</accession>
<dbReference type="SMART" id="SM00708">
    <property type="entry name" value="PhBP"/>
    <property type="match status" value="1"/>
</dbReference>
<dbReference type="GO" id="GO:0005576">
    <property type="term" value="C:extracellular region"/>
    <property type="evidence" value="ECO:0007669"/>
    <property type="project" value="UniProtKB-SubCell"/>
</dbReference>
<sequence>MVFVLCGLCMAEYSEKQQAALNDVATKCKKKLDLPEDSDIPKAVQYGDFAENGDLKKADYNDFQKETITMNADICKKELDIPAESKIQQMAMYGDLSRDDKKSKQYYSCMMLKMGFMEQDGAINGPEIVEFMAPQYDRDAVTTVVDACKSPEGKLIQDKAYAFAQCFFAKKSFEI</sequence>
<dbReference type="Proteomes" id="UP001562425">
    <property type="component" value="Unassembled WGS sequence"/>
</dbReference>
<protein>
    <recommendedName>
        <fullName evidence="7">Odorant binding protein</fullName>
    </recommendedName>
</protein>
<dbReference type="PANTHER" id="PTHR11857">
    <property type="entry name" value="ODORANT BINDING PROTEIN-RELATED"/>
    <property type="match status" value="1"/>
</dbReference>
<dbReference type="SUPFAM" id="SSF47565">
    <property type="entry name" value="Insect pheromone/odorant-binding proteins"/>
    <property type="match status" value="1"/>
</dbReference>
<comment type="caution">
    <text evidence="5">The sequence shown here is derived from an EMBL/GenBank/DDBJ whole genome shotgun (WGS) entry which is preliminary data.</text>
</comment>
<dbReference type="PANTHER" id="PTHR11857:SF43">
    <property type="entry name" value="GEO07291P1-RELATED"/>
    <property type="match status" value="1"/>
</dbReference>
<dbReference type="Pfam" id="PF01395">
    <property type="entry name" value="PBP_GOBP"/>
    <property type="match status" value="1"/>
</dbReference>
<evidence type="ECO:0000313" key="6">
    <source>
        <dbReference type="Proteomes" id="UP001562425"/>
    </source>
</evidence>
<evidence type="ECO:0000256" key="4">
    <source>
        <dbReference type="ARBA" id="ARBA00022729"/>
    </source>
</evidence>
<comment type="subcellular location">
    <subcellularLocation>
        <location evidence="1">Secreted</location>
    </subcellularLocation>
</comment>
<dbReference type="InterPro" id="IPR036728">
    <property type="entry name" value="PBP_GOBP_sf"/>
</dbReference>
<dbReference type="EMBL" id="JBEHCU010011738">
    <property type="protein sequence ID" value="KAL1376352.1"/>
    <property type="molecule type" value="Genomic_DNA"/>
</dbReference>
<organism evidence="5 6">
    <name type="scientific">Culex pipiens pipiens</name>
    <name type="common">Northern house mosquito</name>
    <dbReference type="NCBI Taxonomy" id="38569"/>
    <lineage>
        <taxon>Eukaryota</taxon>
        <taxon>Metazoa</taxon>
        <taxon>Ecdysozoa</taxon>
        <taxon>Arthropoda</taxon>
        <taxon>Hexapoda</taxon>
        <taxon>Insecta</taxon>
        <taxon>Pterygota</taxon>
        <taxon>Neoptera</taxon>
        <taxon>Endopterygota</taxon>
        <taxon>Diptera</taxon>
        <taxon>Nematocera</taxon>
        <taxon>Culicoidea</taxon>
        <taxon>Culicidae</taxon>
        <taxon>Culicinae</taxon>
        <taxon>Culicini</taxon>
        <taxon>Culex</taxon>
        <taxon>Culex</taxon>
    </lineage>
</organism>
<keyword evidence="4" id="KW-0732">Signal</keyword>
<evidence type="ECO:0008006" key="7">
    <source>
        <dbReference type="Google" id="ProtNLM"/>
    </source>
</evidence>
<dbReference type="InterPro" id="IPR006170">
    <property type="entry name" value="PBP/GOBP"/>
</dbReference>
<gene>
    <name evidence="5" type="ORF">pipiens_004431</name>
</gene>
<name>A0ABD1CJT3_CULPP</name>
<reference evidence="5 6" key="1">
    <citation type="submission" date="2024-05" db="EMBL/GenBank/DDBJ databases">
        <title>Culex pipiens pipiens assembly and annotation.</title>
        <authorList>
            <person name="Alout H."/>
            <person name="Durand T."/>
        </authorList>
    </citation>
    <scope>NUCLEOTIDE SEQUENCE [LARGE SCALE GENOMIC DNA]</scope>
    <source>
        <strain evidence="5">HA-2024</strain>
        <tissue evidence="5">Whole body</tissue>
    </source>
</reference>
<comment type="similarity">
    <text evidence="2">Belongs to the PBP/GOBP family.</text>
</comment>
<evidence type="ECO:0000256" key="1">
    <source>
        <dbReference type="ARBA" id="ARBA00004613"/>
    </source>
</evidence>
<evidence type="ECO:0000313" key="5">
    <source>
        <dbReference type="EMBL" id="KAL1376352.1"/>
    </source>
</evidence>
<evidence type="ECO:0000256" key="3">
    <source>
        <dbReference type="ARBA" id="ARBA00022525"/>
    </source>
</evidence>
<keyword evidence="3" id="KW-0964">Secreted</keyword>